<accession>A0AB36PVM7</accession>
<protein>
    <submittedName>
        <fullName evidence="1">Uncharacterized protein</fullName>
    </submittedName>
</protein>
<dbReference type="GeneID" id="71696544"/>
<sequence length="122" mass="14142">MPRTRLFLSFKQKDIVHFIPKCRMHYHVAPKDCPEILDFQPRPATRAGLLLTETIFVNCSSCQLASLGRPCFHRSRLTFSDRTAAQVQNFRAFSLYFQRSEKAAIERLTDIPIWSIPNFPAL</sequence>
<gene>
    <name evidence="1" type="ORF">BI318_09875</name>
</gene>
<proteinExistence type="predicted"/>
<dbReference type="RefSeq" id="WP_004684684.1">
    <property type="nucleotide sequence ID" value="NZ_CAKLDP010000010.1"/>
</dbReference>
<dbReference type="Proteomes" id="UP000216335">
    <property type="component" value="Unassembled WGS sequence"/>
</dbReference>
<comment type="caution">
    <text evidence="1">The sequence shown here is derived from an EMBL/GenBank/DDBJ whole genome shotgun (WGS) entry which is preliminary data.</text>
</comment>
<dbReference type="AlphaFoldDB" id="A0AB36PVM7"/>
<evidence type="ECO:0000313" key="1">
    <source>
        <dbReference type="EMBL" id="OZV60882.1"/>
    </source>
</evidence>
<organism evidence="1 2">
    <name type="scientific">Brucella melitensis</name>
    <dbReference type="NCBI Taxonomy" id="29459"/>
    <lineage>
        <taxon>Bacteria</taxon>
        <taxon>Pseudomonadati</taxon>
        <taxon>Pseudomonadota</taxon>
        <taxon>Alphaproteobacteria</taxon>
        <taxon>Hyphomicrobiales</taxon>
        <taxon>Brucellaceae</taxon>
        <taxon>Brucella/Ochrobactrum group</taxon>
        <taxon>Brucella</taxon>
    </lineage>
</organism>
<name>A0AB36PVM7_BRUML</name>
<reference evidence="1 2" key="1">
    <citation type="submission" date="2017-05" db="EMBL/GenBank/DDBJ databases">
        <title>The genome sequence of the facultative intracellular pathogen Brucella melitensis KIV-L.</title>
        <authorList>
            <person name="Pisarenko S."/>
            <person name="Kovalev D."/>
            <person name="Khachaturova A."/>
            <person name="Kulichenko A."/>
        </authorList>
    </citation>
    <scope>NUCLEOTIDE SEQUENCE [LARGE SCALE GENOMIC DNA]</scope>
    <source>
        <strain evidence="1 2">KIV-L</strain>
    </source>
</reference>
<evidence type="ECO:0000313" key="2">
    <source>
        <dbReference type="Proteomes" id="UP000216335"/>
    </source>
</evidence>
<dbReference type="EMBL" id="NGJQ01000008">
    <property type="protein sequence ID" value="OZV60882.1"/>
    <property type="molecule type" value="Genomic_DNA"/>
</dbReference>